<accession>A0AAI9BCE0</accession>
<feature type="non-terminal residue" evidence="1">
    <location>
        <position position="111"/>
    </location>
</feature>
<reference evidence="1" key="1">
    <citation type="submission" date="2020-02" db="EMBL/GenBank/DDBJ databases">
        <authorList>
            <consortium name="GenomeTrakr network: Whole genome sequencing for foodborne pathogen traceback"/>
        </authorList>
    </citation>
    <scope>NUCLEOTIDE SEQUENCE</scope>
    <source>
        <strain evidence="1">CFSAN046653</strain>
    </source>
</reference>
<comment type="caution">
    <text evidence="1">The sequence shown here is derived from an EMBL/GenBank/DDBJ whole genome shotgun (WGS) entry which is preliminary data.</text>
</comment>
<gene>
    <name evidence="1" type="ORF">BCB93_005502</name>
</gene>
<dbReference type="EMBL" id="AASZRA010000170">
    <property type="protein sequence ID" value="EFI6955689.1"/>
    <property type="molecule type" value="Genomic_DNA"/>
</dbReference>
<evidence type="ECO:0000313" key="1">
    <source>
        <dbReference type="EMBL" id="EFI6955689.1"/>
    </source>
</evidence>
<organism evidence="1 2">
    <name type="scientific">Escherichia coli</name>
    <dbReference type="NCBI Taxonomy" id="562"/>
    <lineage>
        <taxon>Bacteria</taxon>
        <taxon>Pseudomonadati</taxon>
        <taxon>Pseudomonadota</taxon>
        <taxon>Gammaproteobacteria</taxon>
        <taxon>Enterobacterales</taxon>
        <taxon>Enterobacteriaceae</taxon>
        <taxon>Escherichia</taxon>
    </lineage>
</organism>
<proteinExistence type="predicted"/>
<name>A0AAI9BCE0_ECOLX</name>
<evidence type="ECO:0000313" key="2">
    <source>
        <dbReference type="Proteomes" id="UP000775646"/>
    </source>
</evidence>
<sequence>MTFTQMANVRDKYTTSISDDMVQLVDWINSQPEKYRERLYRGAMIGRMLIEYQDMKAAGHSAEQIEQKRLSLVSRLQAEIDRFGNPGRGPIAKLSGSGARAWFAFRGAIKL</sequence>
<dbReference type="AlphaFoldDB" id="A0AAI9BCE0"/>
<dbReference type="Proteomes" id="UP000775646">
    <property type="component" value="Unassembled WGS sequence"/>
</dbReference>
<protein>
    <submittedName>
        <fullName evidence="1">Uncharacterized protein</fullName>
    </submittedName>
</protein>